<dbReference type="InterPro" id="IPR047640">
    <property type="entry name" value="RpiR-like"/>
</dbReference>
<dbReference type="EMBL" id="RAPK01000006">
    <property type="protein sequence ID" value="RKD75980.1"/>
    <property type="molecule type" value="Genomic_DNA"/>
</dbReference>
<name>A0A419V7G5_9BACL</name>
<protein>
    <submittedName>
        <fullName evidence="3">RpiR family transcriptional regulator</fullName>
    </submittedName>
</protein>
<dbReference type="InterPro" id="IPR009057">
    <property type="entry name" value="Homeodomain-like_sf"/>
</dbReference>
<dbReference type="GO" id="GO:0003700">
    <property type="term" value="F:DNA-binding transcription factor activity"/>
    <property type="evidence" value="ECO:0007669"/>
    <property type="project" value="InterPro"/>
</dbReference>
<dbReference type="InterPro" id="IPR046348">
    <property type="entry name" value="SIS_dom_sf"/>
</dbReference>
<evidence type="ECO:0000259" key="2">
    <source>
        <dbReference type="PROSITE" id="PS51464"/>
    </source>
</evidence>
<dbReference type="InterPro" id="IPR001347">
    <property type="entry name" value="SIS_dom"/>
</dbReference>
<evidence type="ECO:0000259" key="1">
    <source>
        <dbReference type="PROSITE" id="PS51071"/>
    </source>
</evidence>
<dbReference type="InterPro" id="IPR036388">
    <property type="entry name" value="WH-like_DNA-bd_sf"/>
</dbReference>
<dbReference type="GO" id="GO:1901135">
    <property type="term" value="P:carbohydrate derivative metabolic process"/>
    <property type="evidence" value="ECO:0007669"/>
    <property type="project" value="InterPro"/>
</dbReference>
<dbReference type="Pfam" id="PF01418">
    <property type="entry name" value="HTH_6"/>
    <property type="match status" value="1"/>
</dbReference>
<reference evidence="3 4" key="1">
    <citation type="submission" date="2018-09" db="EMBL/GenBank/DDBJ databases">
        <title>Genomic Encyclopedia of Archaeal and Bacterial Type Strains, Phase II (KMG-II): from individual species to whole genera.</title>
        <authorList>
            <person name="Goeker M."/>
        </authorList>
    </citation>
    <scope>NUCLEOTIDE SEQUENCE [LARGE SCALE GENOMIC DNA]</scope>
    <source>
        <strain evidence="3 4">DSM 17008</strain>
    </source>
</reference>
<dbReference type="PANTHER" id="PTHR30514:SF1">
    <property type="entry name" value="HTH-TYPE TRANSCRIPTIONAL REGULATOR HEXR-RELATED"/>
    <property type="match status" value="1"/>
</dbReference>
<proteinExistence type="predicted"/>
<dbReference type="Gene3D" id="3.40.50.10490">
    <property type="entry name" value="Glucose-6-phosphate isomerase like protein, domain 1"/>
    <property type="match status" value="1"/>
</dbReference>
<dbReference type="SUPFAM" id="SSF53697">
    <property type="entry name" value="SIS domain"/>
    <property type="match status" value="1"/>
</dbReference>
<keyword evidence="4" id="KW-1185">Reference proteome</keyword>
<evidence type="ECO:0000313" key="3">
    <source>
        <dbReference type="EMBL" id="RKD75980.1"/>
    </source>
</evidence>
<dbReference type="PANTHER" id="PTHR30514">
    <property type="entry name" value="GLUCOKINASE"/>
    <property type="match status" value="1"/>
</dbReference>
<organism evidence="3 4">
    <name type="scientific">Sinobaca qinghaiensis</name>
    <dbReference type="NCBI Taxonomy" id="342944"/>
    <lineage>
        <taxon>Bacteria</taxon>
        <taxon>Bacillati</taxon>
        <taxon>Bacillota</taxon>
        <taxon>Bacilli</taxon>
        <taxon>Bacillales</taxon>
        <taxon>Sporolactobacillaceae</taxon>
        <taxon>Sinobaca</taxon>
    </lineage>
</organism>
<dbReference type="PROSITE" id="PS51071">
    <property type="entry name" value="HTH_RPIR"/>
    <property type="match status" value="1"/>
</dbReference>
<evidence type="ECO:0000313" key="4">
    <source>
        <dbReference type="Proteomes" id="UP000285120"/>
    </source>
</evidence>
<dbReference type="Gene3D" id="1.10.10.10">
    <property type="entry name" value="Winged helix-like DNA-binding domain superfamily/Winged helix DNA-binding domain"/>
    <property type="match status" value="1"/>
</dbReference>
<sequence>MLNLRTDHLTPLEKALHHTLTQSLEQNDKLKIIDAAELGGVSPSKVSKLVRKLGFAGFKQYKLYFSGYEEHHPAADREGSSEIQRLLQFLESYDPAVVDEFLSVFTHFKKIILFGLGPSYISTEYFAYKLAAVTDRNIFVTHDENYAERLADNETLLIVFSVTGKFASFEHLFHVIKKRDARTMLVLEEPMNTRDSQADYIFHLSPLQQNNKLLAFEKTRTIFFIFMEEVITKLKQEREKRP</sequence>
<dbReference type="SUPFAM" id="SSF46689">
    <property type="entry name" value="Homeodomain-like"/>
    <property type="match status" value="1"/>
</dbReference>
<dbReference type="OrthoDB" id="63027at2"/>
<dbReference type="InterPro" id="IPR000281">
    <property type="entry name" value="HTH_RpiR"/>
</dbReference>
<dbReference type="AlphaFoldDB" id="A0A419V7G5"/>
<dbReference type="Proteomes" id="UP000285120">
    <property type="component" value="Unassembled WGS sequence"/>
</dbReference>
<gene>
    <name evidence="3" type="ORF">ATL39_0190</name>
</gene>
<dbReference type="Pfam" id="PF01380">
    <property type="entry name" value="SIS"/>
    <property type="match status" value="1"/>
</dbReference>
<comment type="caution">
    <text evidence="3">The sequence shown here is derived from an EMBL/GenBank/DDBJ whole genome shotgun (WGS) entry which is preliminary data.</text>
</comment>
<dbReference type="RefSeq" id="WP_120191401.1">
    <property type="nucleotide sequence ID" value="NZ_RAPK01000006.1"/>
</dbReference>
<feature type="domain" description="SIS" evidence="2">
    <location>
        <begin position="97"/>
        <end position="240"/>
    </location>
</feature>
<accession>A0A419V7G5</accession>
<dbReference type="GO" id="GO:0003677">
    <property type="term" value="F:DNA binding"/>
    <property type="evidence" value="ECO:0007669"/>
    <property type="project" value="InterPro"/>
</dbReference>
<dbReference type="GO" id="GO:0097367">
    <property type="term" value="F:carbohydrate derivative binding"/>
    <property type="evidence" value="ECO:0007669"/>
    <property type="project" value="InterPro"/>
</dbReference>
<dbReference type="PROSITE" id="PS51464">
    <property type="entry name" value="SIS"/>
    <property type="match status" value="1"/>
</dbReference>
<feature type="domain" description="HTH rpiR-type" evidence="1">
    <location>
        <begin position="1"/>
        <end position="72"/>
    </location>
</feature>